<evidence type="ECO:0000313" key="2">
    <source>
        <dbReference type="Proteomes" id="UP000199308"/>
    </source>
</evidence>
<proteinExistence type="predicted"/>
<protein>
    <submittedName>
        <fullName evidence="1">Uncharacterized protein</fullName>
    </submittedName>
</protein>
<dbReference type="EMBL" id="FOHK01000001">
    <property type="protein sequence ID" value="SES71762.1"/>
    <property type="molecule type" value="Genomic_DNA"/>
</dbReference>
<sequence length="60" mass="7062">MPAFVRKVNRFKGFVTLRDVKNKLSTETLARIVPDCFNNVVYFFSNFCKTLLEKPLVLHR</sequence>
<gene>
    <name evidence="1" type="ORF">SAMN05660429_00324</name>
</gene>
<organism evidence="1 2">
    <name type="scientific">Thalassotalea agarivorans</name>
    <name type="common">Thalassomonas agarivorans</name>
    <dbReference type="NCBI Taxonomy" id="349064"/>
    <lineage>
        <taxon>Bacteria</taxon>
        <taxon>Pseudomonadati</taxon>
        <taxon>Pseudomonadota</taxon>
        <taxon>Gammaproteobacteria</taxon>
        <taxon>Alteromonadales</taxon>
        <taxon>Colwelliaceae</taxon>
        <taxon>Thalassotalea</taxon>
    </lineage>
</organism>
<reference evidence="1 2" key="1">
    <citation type="submission" date="2016-10" db="EMBL/GenBank/DDBJ databases">
        <authorList>
            <person name="de Groot N.N."/>
        </authorList>
    </citation>
    <scope>NUCLEOTIDE SEQUENCE [LARGE SCALE GENOMIC DNA]</scope>
    <source>
        <strain evidence="1 2">DSM 19706</strain>
    </source>
</reference>
<evidence type="ECO:0000313" key="1">
    <source>
        <dbReference type="EMBL" id="SES71762.1"/>
    </source>
</evidence>
<dbReference type="AlphaFoldDB" id="A0A1H9YRS9"/>
<name>A0A1H9YRS9_THASX</name>
<dbReference type="STRING" id="349064.SAMN05660429_00324"/>
<keyword evidence="2" id="KW-1185">Reference proteome</keyword>
<accession>A0A1H9YRS9</accession>
<dbReference type="Proteomes" id="UP000199308">
    <property type="component" value="Unassembled WGS sequence"/>
</dbReference>